<keyword evidence="2" id="KW-1185">Reference proteome</keyword>
<organism evidence="1 2">
    <name type="scientific">Enorma phocaeensis</name>
    <dbReference type="NCBI Taxonomy" id="1871019"/>
    <lineage>
        <taxon>Bacteria</taxon>
        <taxon>Bacillati</taxon>
        <taxon>Actinomycetota</taxon>
        <taxon>Coriobacteriia</taxon>
        <taxon>Coriobacteriales</taxon>
        <taxon>Coriobacteriaceae</taxon>
        <taxon>Enorma</taxon>
    </lineage>
</organism>
<accession>A0ABT7VAK0</accession>
<reference evidence="2" key="1">
    <citation type="submission" date="2023-06" db="EMBL/GenBank/DDBJ databases">
        <title>Identification and characterization of horizontal gene transfer across gut microbiota members of farm animals based on homology search.</title>
        <authorList>
            <person name="Zeman M."/>
            <person name="Kubasova T."/>
            <person name="Jahodarova E."/>
            <person name="Nykrynova M."/>
            <person name="Rychlik I."/>
        </authorList>
    </citation>
    <scope>NUCLEOTIDE SEQUENCE [LARGE SCALE GENOMIC DNA]</scope>
    <source>
        <strain evidence="2">154_Feed</strain>
    </source>
</reference>
<dbReference type="Proteomes" id="UP001529421">
    <property type="component" value="Unassembled WGS sequence"/>
</dbReference>
<protein>
    <recommendedName>
        <fullName evidence="3">DUF559 domain-containing protein</fullName>
    </recommendedName>
</protein>
<name>A0ABT7VAK0_9ACTN</name>
<evidence type="ECO:0000313" key="1">
    <source>
        <dbReference type="EMBL" id="MDM8275419.1"/>
    </source>
</evidence>
<sequence length="376" mass="41341">MVVMMPRRGDGRDIQRPGAVVIGGATALELFRRKDLVPLIESSERVSAYTLASRIAAPTQRWAAQLLEVFGCSAPLCCVVTRAASRRRGPVRSQLLKPLLEGEVLRLDQGVYLLSPELLYLQMARGKDVAQLWMLASELTARYGIDARTEALVQPVHEVPSFMSGGADRNGAEGAACEPAVLDEPVRENMSPLFERSPLTTPEALRAMAEKAGHGSRSLANRVASLVLGGARSPKEAQLAALLALPRRLGGRGIGDMELNHIFELPRRAQVIAGRRSVEGDLYISSIRRSIEYDSERHHADAGQRELDIRKANALRSIGVDVRAVTRTQLYTWQLFNALADFISEDAVGPRSVSASLATRQYKLWRDLLFRDEGRA</sequence>
<evidence type="ECO:0008006" key="3">
    <source>
        <dbReference type="Google" id="ProtNLM"/>
    </source>
</evidence>
<evidence type="ECO:0000313" key="2">
    <source>
        <dbReference type="Proteomes" id="UP001529421"/>
    </source>
</evidence>
<proteinExistence type="predicted"/>
<comment type="caution">
    <text evidence="1">The sequence shown here is derived from an EMBL/GenBank/DDBJ whole genome shotgun (WGS) entry which is preliminary data.</text>
</comment>
<dbReference type="EMBL" id="JAUDDZ010000011">
    <property type="protein sequence ID" value="MDM8275419.1"/>
    <property type="molecule type" value="Genomic_DNA"/>
</dbReference>
<gene>
    <name evidence="1" type="ORF">QUW28_07940</name>
</gene>